<dbReference type="Proteomes" id="UP000280434">
    <property type="component" value="Unassembled WGS sequence"/>
</dbReference>
<dbReference type="AlphaFoldDB" id="A0A494X0N1"/>
<accession>A0A494X0N1</accession>
<proteinExistence type="predicted"/>
<name>A0A494X0N1_9BURK</name>
<organism evidence="1 2">
    <name type="scientific">Trinickia fusca</name>
    <dbReference type="NCBI Taxonomy" id="2419777"/>
    <lineage>
        <taxon>Bacteria</taxon>
        <taxon>Pseudomonadati</taxon>
        <taxon>Pseudomonadota</taxon>
        <taxon>Betaproteobacteria</taxon>
        <taxon>Burkholderiales</taxon>
        <taxon>Burkholderiaceae</taxon>
        <taxon>Trinickia</taxon>
    </lineage>
</organism>
<evidence type="ECO:0000313" key="2">
    <source>
        <dbReference type="Proteomes" id="UP000280434"/>
    </source>
</evidence>
<keyword evidence="2" id="KW-1185">Reference proteome</keyword>
<comment type="caution">
    <text evidence="1">The sequence shown here is derived from an EMBL/GenBank/DDBJ whole genome shotgun (WGS) entry which is preliminary data.</text>
</comment>
<gene>
    <name evidence="1" type="ORF">D7S89_24765</name>
</gene>
<dbReference type="RefSeq" id="WP_121281505.1">
    <property type="nucleotide sequence ID" value="NZ_RBZV01000016.1"/>
</dbReference>
<reference evidence="1 2" key="1">
    <citation type="submission" date="2018-10" db="EMBL/GenBank/DDBJ databases">
        <title>Paraburkholderia sp. 7MK8-2, isolated from soil.</title>
        <authorList>
            <person name="Gao Z.-H."/>
            <person name="Qiu L.-H."/>
        </authorList>
    </citation>
    <scope>NUCLEOTIDE SEQUENCE [LARGE SCALE GENOMIC DNA]</scope>
    <source>
        <strain evidence="1 2">7MK8-2</strain>
    </source>
</reference>
<sequence>MAEEVLVPSHIGHFHITGGQINWPPAAGIGPVMPSRTLNVTLHVQPGSSNVTGNGTLSVTYPGKPVQYIRTHFHGTVHVLGYGVGKAFQIFSLQGAPVHPMPGAPFVSHLVIDLKNIWGREGTATYTYEIGGVEPISGVIIKDADVSARWLVKEGIPVLED</sequence>
<evidence type="ECO:0008006" key="3">
    <source>
        <dbReference type="Google" id="ProtNLM"/>
    </source>
</evidence>
<evidence type="ECO:0000313" key="1">
    <source>
        <dbReference type="EMBL" id="RKP43890.1"/>
    </source>
</evidence>
<dbReference type="OrthoDB" id="9134999at2"/>
<dbReference type="EMBL" id="RBZV01000016">
    <property type="protein sequence ID" value="RKP43890.1"/>
    <property type="molecule type" value="Genomic_DNA"/>
</dbReference>
<protein>
    <recommendedName>
        <fullName evidence="3">DUF1842 domain-containing protein</fullName>
    </recommendedName>
</protein>